<dbReference type="AlphaFoldDB" id="A0A9N9DT09"/>
<dbReference type="Proteomes" id="UP000789572">
    <property type="component" value="Unassembled WGS sequence"/>
</dbReference>
<dbReference type="InterPro" id="IPR045455">
    <property type="entry name" value="NrS-1_pol-like_helicase"/>
</dbReference>
<keyword evidence="4" id="KW-1185">Reference proteome</keyword>
<dbReference type="SUPFAM" id="SSF52540">
    <property type="entry name" value="P-loop containing nucleoside triphosphate hydrolases"/>
    <property type="match status" value="1"/>
</dbReference>
<feature type="region of interest" description="Disordered" evidence="1">
    <location>
        <begin position="442"/>
        <end position="514"/>
    </location>
</feature>
<name>A0A9N9DT09_9GLOM</name>
<dbReference type="EMBL" id="CAJVPJ010003969">
    <property type="protein sequence ID" value="CAG8646923.1"/>
    <property type="molecule type" value="Genomic_DNA"/>
</dbReference>
<comment type="caution">
    <text evidence="3">The sequence shown here is derived from an EMBL/GenBank/DDBJ whole genome shotgun (WGS) entry which is preliminary data.</text>
</comment>
<gene>
    <name evidence="3" type="ORF">POCULU_LOCUS9732</name>
</gene>
<dbReference type="InterPro" id="IPR027417">
    <property type="entry name" value="P-loop_NTPase"/>
</dbReference>
<dbReference type="Gene3D" id="3.40.50.300">
    <property type="entry name" value="P-loop containing nucleotide triphosphate hydrolases"/>
    <property type="match status" value="1"/>
</dbReference>
<organism evidence="3 4">
    <name type="scientific">Paraglomus occultum</name>
    <dbReference type="NCBI Taxonomy" id="144539"/>
    <lineage>
        <taxon>Eukaryota</taxon>
        <taxon>Fungi</taxon>
        <taxon>Fungi incertae sedis</taxon>
        <taxon>Mucoromycota</taxon>
        <taxon>Glomeromycotina</taxon>
        <taxon>Glomeromycetes</taxon>
        <taxon>Paraglomerales</taxon>
        <taxon>Paraglomeraceae</taxon>
        <taxon>Paraglomus</taxon>
    </lineage>
</organism>
<feature type="non-terminal residue" evidence="3">
    <location>
        <position position="1"/>
    </location>
</feature>
<dbReference type="OrthoDB" id="20885at2759"/>
<sequence length="656" mass="76939">TPTQEFDSREFRRLFYSAKSRKELHPAMRYLCSYFARGDVGVYKWIPKKQCFKYYSRKDACDSFIQSDHTRIKNAKGDIENFSVTSWFFRDTPFFSLEVNPTQPKVYREPNGAYYINLFQGFLHPNPPPFKQFSKEIRDQVKLVLNHMREVLCSSNKEQELYMMGLIMRIAIGRKMQKTMFLFSGPGTGKTMLTWFLRHMVLGLNITVKTADERVITGQFNKELEGKVLLVLEEMSNSKSTDWITFANRLKDFIDSDTLMIEEKHRTRYQYVENGIGMDHYYGPLDKAIKNPEVSKAFYSYALEYVKLNPDFNERKIPMTKTKLMMVTRDFNAVHEFIKHKYICESSGLDVASSYLYNTFKRWFIEQSHIQGKKPPTIQEFSRALGELGLKSKPKRIGDRKNNKRVQWYEASYESLYTAFRKKNMIDEDENIDEPDNYQARLQVPDSSTNNPEIFPVEEETNPPKKVPPPIPPKPDHLKLKTPEISEKIESEENDTEPCGIPGPSNTNNNSISTPEPITYKEAYFEDMYKSAKSIWESCGNDPEDFDWQCFICEIEDLSNNECYDYKKDPWHYRLRMFVQLFRNQGQLKGLGNQEIASKIAEYLNKRGQIIVSPPENYKTVLQDESLVNIKDCELAEDDDFSEPDEEWENELKNYL</sequence>
<accession>A0A9N9DT09</accession>
<dbReference type="Pfam" id="PF19263">
    <property type="entry name" value="DUF5906"/>
    <property type="match status" value="1"/>
</dbReference>
<evidence type="ECO:0000313" key="3">
    <source>
        <dbReference type="EMBL" id="CAG8646923.1"/>
    </source>
</evidence>
<feature type="compositionally biased region" description="Basic and acidic residues" evidence="1">
    <location>
        <begin position="474"/>
        <end position="491"/>
    </location>
</feature>
<evidence type="ECO:0000259" key="2">
    <source>
        <dbReference type="Pfam" id="PF19263"/>
    </source>
</evidence>
<feature type="non-terminal residue" evidence="3">
    <location>
        <position position="656"/>
    </location>
</feature>
<protein>
    <submittedName>
        <fullName evidence="3">10618_t:CDS:1</fullName>
    </submittedName>
</protein>
<reference evidence="3" key="1">
    <citation type="submission" date="2021-06" db="EMBL/GenBank/DDBJ databases">
        <authorList>
            <person name="Kallberg Y."/>
            <person name="Tangrot J."/>
            <person name="Rosling A."/>
        </authorList>
    </citation>
    <scope>NUCLEOTIDE SEQUENCE</scope>
    <source>
        <strain evidence="3">IA702</strain>
    </source>
</reference>
<feature type="compositionally biased region" description="Low complexity" evidence="1">
    <location>
        <begin position="500"/>
        <end position="514"/>
    </location>
</feature>
<proteinExistence type="predicted"/>
<evidence type="ECO:0000313" key="4">
    <source>
        <dbReference type="Proteomes" id="UP000789572"/>
    </source>
</evidence>
<feature type="domain" description="NrS-1 polymerase-like helicase" evidence="2">
    <location>
        <begin position="183"/>
        <end position="272"/>
    </location>
</feature>
<evidence type="ECO:0000256" key="1">
    <source>
        <dbReference type="SAM" id="MobiDB-lite"/>
    </source>
</evidence>